<name>A0ABT5BJX4_9BACT</name>
<dbReference type="InterPro" id="IPR056108">
    <property type="entry name" value="DUF7691"/>
</dbReference>
<dbReference type="Pfam" id="PF24740">
    <property type="entry name" value="DUF7691"/>
    <property type="match status" value="1"/>
</dbReference>
<evidence type="ECO:0000313" key="2">
    <source>
        <dbReference type="EMBL" id="MDC0674450.1"/>
    </source>
</evidence>
<keyword evidence="3" id="KW-1185">Reference proteome</keyword>
<feature type="domain" description="DUF7691" evidence="1">
    <location>
        <begin position="9"/>
        <end position="215"/>
    </location>
</feature>
<comment type="caution">
    <text evidence="2">The sequence shown here is derived from an EMBL/GenBank/DDBJ whole genome shotgun (WGS) entry which is preliminary data.</text>
</comment>
<gene>
    <name evidence="2" type="ORF">POL58_42265</name>
</gene>
<accession>A0ABT5BJX4</accession>
<reference evidence="2 3" key="1">
    <citation type="submission" date="2022-11" db="EMBL/GenBank/DDBJ databases">
        <title>Minimal conservation of predation-associated metabolite biosynthetic gene clusters underscores biosynthetic potential of Myxococcota including descriptions for ten novel species: Archangium lansinium sp. nov., Myxococcus landrumus sp. nov., Nannocystis bai.</title>
        <authorList>
            <person name="Ahearne A."/>
            <person name="Stevens C."/>
            <person name="Dowd S."/>
        </authorList>
    </citation>
    <scope>NUCLEOTIDE SEQUENCE [LARGE SCALE GENOMIC DNA]</scope>
    <source>
        <strain evidence="2 3">NCELM</strain>
    </source>
</reference>
<evidence type="ECO:0000313" key="3">
    <source>
        <dbReference type="Proteomes" id="UP001217838"/>
    </source>
</evidence>
<organism evidence="2 3">
    <name type="scientific">Nannocystis radixulma</name>
    <dbReference type="NCBI Taxonomy" id="2995305"/>
    <lineage>
        <taxon>Bacteria</taxon>
        <taxon>Pseudomonadati</taxon>
        <taxon>Myxococcota</taxon>
        <taxon>Polyangia</taxon>
        <taxon>Nannocystales</taxon>
        <taxon>Nannocystaceae</taxon>
        <taxon>Nannocystis</taxon>
    </lineage>
</organism>
<evidence type="ECO:0000259" key="1">
    <source>
        <dbReference type="Pfam" id="PF24740"/>
    </source>
</evidence>
<sequence length="238" mass="26316">MSDRFVRGWKVSPEKLQALVGKKQVEAKAVLESRANEESLEEVVMTLGDESEEEGTKIAGDALAAILGGELNSDDAYAYGRVTELLLNHIARPLAADDEIVMELTYHVPGAEFGCWNPLLKALKLRKLARTWARGNFAFPWAKGKPRSNWPAWTLIAGDDLEAVAAELEPLTRKQLDALPAALLADDEADAAETRDELWEGLKTLRKWVKTARRDEKKERLGVAIQGNALVLLMDGDQ</sequence>
<protein>
    <recommendedName>
        <fullName evidence="1">DUF7691 domain-containing protein</fullName>
    </recommendedName>
</protein>
<dbReference type="RefSeq" id="WP_272008700.1">
    <property type="nucleotide sequence ID" value="NZ_JAQNDN010000024.1"/>
</dbReference>
<dbReference type="Proteomes" id="UP001217838">
    <property type="component" value="Unassembled WGS sequence"/>
</dbReference>
<proteinExistence type="predicted"/>
<dbReference type="EMBL" id="JAQNDN010000024">
    <property type="protein sequence ID" value="MDC0674450.1"/>
    <property type="molecule type" value="Genomic_DNA"/>
</dbReference>